<dbReference type="Proteomes" id="UP000754883">
    <property type="component" value="Unassembled WGS sequence"/>
</dbReference>
<gene>
    <name evidence="2" type="ORF">CBYS24578_00000115</name>
</gene>
<feature type="region of interest" description="Disordered" evidence="1">
    <location>
        <begin position="1"/>
        <end position="20"/>
    </location>
</feature>
<keyword evidence="3" id="KW-1185">Reference proteome</keyword>
<accession>A0A9N9U0F6</accession>
<evidence type="ECO:0000313" key="2">
    <source>
        <dbReference type="EMBL" id="CAG9970773.1"/>
    </source>
</evidence>
<name>A0A9N9U0F6_9HYPO</name>
<evidence type="ECO:0000256" key="1">
    <source>
        <dbReference type="SAM" id="MobiDB-lite"/>
    </source>
</evidence>
<sequence length="698" mass="79174">MPLGPAARCRRPARRQPSAPQVAAKLLNLATCRTVEAQQRRPVGFCRFSSSQKGPIEKRRLLGKRHMTGMMAEPPTYNPSWHFEVMNDPKEWQWEPPTTPETRHKRNAEISIKNLSGKLLRWLEDSNLDKPFIDPPPKVLDSPAITESTAALNSTAVLDPSEVLDSPAVLDSPEVLNSPAVSNSPTAEQSISVPAADAVTMNSELRQLRSAIWGMKWGWNKVRKRSIWLVRDKFIKNLVGRIRSRDFTPEYLVEMMRPLDTATMARISNKMISQSVISSIRSAVVTTLSELRAEDDLRDDYREAWEAVLNDSLAATAKGDSFRILALVIEKAQPMDRDLIPVDELATSLYSLIRSVMRSPKEHDKLKNLAVLAQLMQSFEPPMREAIGQKVESIIAETFDAGLNYEYRYWWLLFKAHYLELSFSEFEQLVISYLGSHHRPDKQQTLLLMSARMFADECLEAESYMEFTRQVLLRGYLEQHWLTLAKKVIESRHPAGLTSLWCHLGALKWDVRFFRTLIVLTRTSRPNVVQNTQAVIKDIVSNPHLPSLRFWVALKDEKRSIMHPEPTSTTEASAAPPLDAPAIKQQLMDLVDMIALWYEKAPGLTNRMAFRGVSRCMRFQSDLAGRPTDAVLRCITNVVTRSLRDGQPAPVGRLQHYIANIVAPSFGVQVAHDCSIIIASWQKQATLNVEEKLKAKRR</sequence>
<comment type="caution">
    <text evidence="2">The sequence shown here is derived from an EMBL/GenBank/DDBJ whole genome shotgun (WGS) entry which is preliminary data.</text>
</comment>
<dbReference type="OrthoDB" id="5428038at2759"/>
<dbReference type="AlphaFoldDB" id="A0A9N9U0F6"/>
<organism evidence="2 3">
    <name type="scientific">Clonostachys byssicola</name>
    <dbReference type="NCBI Taxonomy" id="160290"/>
    <lineage>
        <taxon>Eukaryota</taxon>
        <taxon>Fungi</taxon>
        <taxon>Dikarya</taxon>
        <taxon>Ascomycota</taxon>
        <taxon>Pezizomycotina</taxon>
        <taxon>Sordariomycetes</taxon>
        <taxon>Hypocreomycetidae</taxon>
        <taxon>Hypocreales</taxon>
        <taxon>Bionectriaceae</taxon>
        <taxon>Clonostachys</taxon>
    </lineage>
</organism>
<protein>
    <submittedName>
        <fullName evidence="2">Uncharacterized protein</fullName>
    </submittedName>
</protein>
<proteinExistence type="predicted"/>
<evidence type="ECO:0000313" key="3">
    <source>
        <dbReference type="Proteomes" id="UP000754883"/>
    </source>
</evidence>
<reference evidence="2" key="1">
    <citation type="submission" date="2021-10" db="EMBL/GenBank/DDBJ databases">
        <authorList>
            <person name="Piombo E."/>
        </authorList>
    </citation>
    <scope>NUCLEOTIDE SEQUENCE</scope>
</reference>
<dbReference type="EMBL" id="CABFNO020001240">
    <property type="protein sequence ID" value="CAG9970773.1"/>
    <property type="molecule type" value="Genomic_DNA"/>
</dbReference>